<organism evidence="2 3">
    <name type="scientific">Trichomonas vaginalis (strain ATCC PRA-98 / G3)</name>
    <dbReference type="NCBI Taxonomy" id="412133"/>
    <lineage>
        <taxon>Eukaryota</taxon>
        <taxon>Metamonada</taxon>
        <taxon>Parabasalia</taxon>
        <taxon>Trichomonadida</taxon>
        <taxon>Trichomonadidae</taxon>
        <taxon>Trichomonas</taxon>
    </lineage>
</organism>
<reference evidence="2" key="2">
    <citation type="journal article" date="2007" name="Science">
        <title>Draft genome sequence of the sexually transmitted pathogen Trichomonas vaginalis.</title>
        <authorList>
            <person name="Carlton J.M."/>
            <person name="Hirt R.P."/>
            <person name="Silva J.C."/>
            <person name="Delcher A.L."/>
            <person name="Schatz M."/>
            <person name="Zhao Q."/>
            <person name="Wortman J.R."/>
            <person name="Bidwell S.L."/>
            <person name="Alsmark U.C.M."/>
            <person name="Besteiro S."/>
            <person name="Sicheritz-Ponten T."/>
            <person name="Noel C.J."/>
            <person name="Dacks J.B."/>
            <person name="Foster P.G."/>
            <person name="Simillion C."/>
            <person name="Van de Peer Y."/>
            <person name="Miranda-Saavedra D."/>
            <person name="Barton G.J."/>
            <person name="Westrop G.D."/>
            <person name="Mueller S."/>
            <person name="Dessi D."/>
            <person name="Fiori P.L."/>
            <person name="Ren Q."/>
            <person name="Paulsen I."/>
            <person name="Zhang H."/>
            <person name="Bastida-Corcuera F.D."/>
            <person name="Simoes-Barbosa A."/>
            <person name="Brown M.T."/>
            <person name="Hayes R.D."/>
            <person name="Mukherjee M."/>
            <person name="Okumura C.Y."/>
            <person name="Schneider R."/>
            <person name="Smith A.J."/>
            <person name="Vanacova S."/>
            <person name="Villalvazo M."/>
            <person name="Haas B.J."/>
            <person name="Pertea M."/>
            <person name="Feldblyum T.V."/>
            <person name="Utterback T.R."/>
            <person name="Shu C.L."/>
            <person name="Osoegawa K."/>
            <person name="de Jong P.J."/>
            <person name="Hrdy I."/>
            <person name="Horvathova L."/>
            <person name="Zubacova Z."/>
            <person name="Dolezal P."/>
            <person name="Malik S.B."/>
            <person name="Logsdon J.M. Jr."/>
            <person name="Henze K."/>
            <person name="Gupta A."/>
            <person name="Wang C.C."/>
            <person name="Dunne R.L."/>
            <person name="Upcroft J.A."/>
            <person name="Upcroft P."/>
            <person name="White O."/>
            <person name="Salzberg S.L."/>
            <person name="Tang P."/>
            <person name="Chiu C.-H."/>
            <person name="Lee Y.-S."/>
            <person name="Embley T.M."/>
            <person name="Coombs G.H."/>
            <person name="Mottram J.C."/>
            <person name="Tachezy J."/>
            <person name="Fraser-Liggett C.M."/>
            <person name="Johnson P.J."/>
        </authorList>
    </citation>
    <scope>NUCLEOTIDE SEQUENCE [LARGE SCALE GENOMIC DNA]</scope>
    <source>
        <strain evidence="2">G3</strain>
    </source>
</reference>
<feature type="region of interest" description="Disordered" evidence="1">
    <location>
        <begin position="835"/>
        <end position="875"/>
    </location>
</feature>
<proteinExistence type="predicted"/>
<gene>
    <name evidence="2" type="ORF">TVAG_324480</name>
</gene>
<dbReference type="EMBL" id="DS113766">
    <property type="protein sequence ID" value="EAX96274.1"/>
    <property type="molecule type" value="Genomic_DNA"/>
</dbReference>
<dbReference type="InParanoid" id="A2FFP9"/>
<feature type="compositionally biased region" description="Polar residues" evidence="1">
    <location>
        <begin position="31"/>
        <end position="43"/>
    </location>
</feature>
<evidence type="ECO:0000313" key="3">
    <source>
        <dbReference type="Proteomes" id="UP000001542"/>
    </source>
</evidence>
<accession>A2FFP9</accession>
<sequence length="1554" mass="180994">MSTRSSLHNSIRSKTSSRSRVPAASSMWDEFNQTTDKPSTPSQKFLEKKGEDPNFVRLHQRVLRDLKYTDMDIAASIIQNCWKKYRIKSYFLAFIRKYKAIHQRSYSSFFYNLAIQRMTDPEKRKKFFDIIARRLLWGRKLSRDYHMLTYDQWNVCNLYLVPNFIDDQKLVQFVRKIYYQKMRTMLLDWFIITRRNAKRRKVMSNFHIVNANRSELKQLYVPFILWKFITKNVYFDRTEYTHIPEIQNYNQSLINQEKIRKNADKQHLFFVGKRVLQALFQKKLQKYHDREQEKFGDEYNLKRCMKYACKAWIRTVSVRKDMIKTKTLALSKWHNVVNSKQQLQKLLKMFEERHKVYLKLFMLNVFKKNLQINTILHTHGYIKIQALPSLARFFVHAVAGNDTLACLSSALYGWLTYVRRRKNWQQFVAANIQSTNYNHTKGKALAALRFRRYPPLPYGFVAPHFQMQTYKIYKAAVNHQISPFLILSNPESSDIEEKIKNAKTKYERREMFFMAWKSTKQDLSLFMRIALVANARARDFKKRTELLVDERMMKSYERSLLTLKSLNLASKENFEKVQLEIKKNNEKALRNSTASIRRMMMLITALDSHQAAIDLEKLDPFFRTVKNVTLVDDVQKASEQLSTVYTPLTDIAAMGRSFPEFKGEISNFERLTVHKSGFDKQYEEMKVIIFIEKKRSMATQAATSHFSNILNRNDSTIENAAKNATSTKITTFAKNYTEDVSIKKGDGTIDKYSKMFPQYGNKRKLRVSMSKSFQLDDKNQKEEESDDEFIGLKISRDSTKATLSSDSLSRSSFFNIGGFENALKASAAKMLEIKKDERPDNQMPQIDEMSSESEEDFIEENIPQKSDTKSDIKKVTKQNSKKINFGDGFDDTIMRSALKSNDFDDPDVNNRYKTFLQIMFGKQGKDSPNAIQIQQIKRKIIQDYKNRKWAAPGIITQGVNRPVSSVVESYRRDRKKLNCEFTSEKLTTKNKILSDKEMPKEYETKYNSKKYYTNSDFSDNDENEEEDEENIQNQEEEDKSDKNRQSFVNTFKDDDRFQQERMKEKEELESESDEDIINDKNSQDDTQIDAAAQQITKSDDFNVTSDYIPGVGYTIKDEEGNVIGYDPTGKSATSNPDEKIVKKFIDNGVALKSVNKVVHHIINEMARTESEISFVEVDSLGPPELDLSQLIPPKEEEPPKPPEKQSEPPKKKWTKHGPPPKSRRPIVIPRMQTIKPSMAKFLFDDDNMTKIIYDEGGVTRIEGEMRPPEQPREKKKWFPGVPDHHVSYFVEDQVVSFPGGGRQISGKPHNFTSPRINSVKNRGITKPIVSMNNRPLTATKIEKKKTNYKDPLDVVRGTLIHLTSMMENNDKEIYKKFTHRVRSMNKRPPPPKKIGDPQSDIKTVEFSDFIQNIYVRLSKDHNTETAANTLISTARQHQSFLPVLQKTVSRMFARPKTTLAKAEMPRVNDQPNTKSTAKFIDISWYTEDPYYKAVALQFADDNSTLNAVIAPTFENTPKKRSARPSTSIDKRKTWDDVLKDYSLGDMMLVTPVDK</sequence>
<feature type="compositionally biased region" description="Basic and acidic residues" evidence="1">
    <location>
        <begin position="1051"/>
        <end position="1066"/>
    </location>
</feature>
<dbReference type="OrthoDB" id="10663061at2759"/>
<feature type="region of interest" description="Disordered" evidence="1">
    <location>
        <begin position="1183"/>
        <end position="1225"/>
    </location>
</feature>
<reference evidence="2" key="1">
    <citation type="submission" date="2006-10" db="EMBL/GenBank/DDBJ databases">
        <authorList>
            <person name="Amadeo P."/>
            <person name="Zhao Q."/>
            <person name="Wortman J."/>
            <person name="Fraser-Liggett C."/>
            <person name="Carlton J."/>
        </authorList>
    </citation>
    <scope>NUCLEOTIDE SEQUENCE</scope>
    <source>
        <strain evidence="2">G3</strain>
    </source>
</reference>
<dbReference type="VEuPathDB" id="TrichDB:TVAG_324480"/>
<feature type="compositionally biased region" description="Acidic residues" evidence="1">
    <location>
        <begin position="1018"/>
        <end position="1038"/>
    </location>
</feature>
<feature type="compositionally biased region" description="Acidic residues" evidence="1">
    <location>
        <begin position="1067"/>
        <end position="1076"/>
    </location>
</feature>
<dbReference type="VEuPathDB" id="TrichDB:TVAGG3_0489530"/>
<name>A2FFP9_TRIV3</name>
<feature type="compositionally biased region" description="Acidic residues" evidence="1">
    <location>
        <begin position="849"/>
        <end position="859"/>
    </location>
</feature>
<feature type="region of interest" description="Disordered" evidence="1">
    <location>
        <begin position="1"/>
        <end position="47"/>
    </location>
</feature>
<feature type="compositionally biased region" description="Polar residues" evidence="1">
    <location>
        <begin position="1"/>
        <end position="19"/>
    </location>
</feature>
<dbReference type="Proteomes" id="UP000001542">
    <property type="component" value="Unassembled WGS sequence"/>
</dbReference>
<evidence type="ECO:0000256" key="1">
    <source>
        <dbReference type="SAM" id="MobiDB-lite"/>
    </source>
</evidence>
<dbReference type="KEGG" id="tva:4754044"/>
<keyword evidence="3" id="KW-1185">Reference proteome</keyword>
<feature type="compositionally biased region" description="Basic and acidic residues" evidence="1">
    <location>
        <begin position="1193"/>
        <end position="1210"/>
    </location>
</feature>
<evidence type="ECO:0008006" key="4">
    <source>
        <dbReference type="Google" id="ProtNLM"/>
    </source>
</evidence>
<dbReference type="RefSeq" id="XP_001309204.1">
    <property type="nucleotide sequence ID" value="XM_001309203.1"/>
</dbReference>
<protein>
    <recommendedName>
        <fullName evidence="4">IQ calmodulin-binding motif family protein</fullName>
    </recommendedName>
</protein>
<feature type="region of interest" description="Disordered" evidence="1">
    <location>
        <begin position="1007"/>
        <end position="1084"/>
    </location>
</feature>
<dbReference type="SMR" id="A2FFP9"/>
<evidence type="ECO:0000313" key="2">
    <source>
        <dbReference type="EMBL" id="EAX96274.1"/>
    </source>
</evidence>